<dbReference type="SUPFAM" id="SSF51690">
    <property type="entry name" value="Nicotinate/Quinolinate PRTase C-terminal domain-like"/>
    <property type="match status" value="1"/>
</dbReference>
<dbReference type="Proteomes" id="UP000308697">
    <property type="component" value="Unassembled WGS sequence"/>
</dbReference>
<evidence type="ECO:0000256" key="5">
    <source>
        <dbReference type="ARBA" id="ARBA00022598"/>
    </source>
</evidence>
<dbReference type="Pfam" id="PF17767">
    <property type="entry name" value="NAPRTase_N"/>
    <property type="match status" value="1"/>
</dbReference>
<dbReference type="OrthoDB" id="9770610at2"/>
<name>A0A4U0NX28_9ACTN</name>
<dbReference type="NCBIfam" id="NF006696">
    <property type="entry name" value="PRK09243.1-3"/>
    <property type="match status" value="1"/>
</dbReference>
<dbReference type="UniPathway" id="UPA00253">
    <property type="reaction ID" value="UER00457"/>
</dbReference>
<keyword evidence="13" id="KW-1185">Reference proteome</keyword>
<evidence type="ECO:0000256" key="9">
    <source>
        <dbReference type="RuleBase" id="RU365100"/>
    </source>
</evidence>
<evidence type="ECO:0000259" key="10">
    <source>
        <dbReference type="Pfam" id="PF04095"/>
    </source>
</evidence>
<dbReference type="PANTHER" id="PTHR11098:SF1">
    <property type="entry name" value="NICOTINATE PHOSPHORIBOSYLTRANSFERASE"/>
    <property type="match status" value="1"/>
</dbReference>
<comment type="function">
    <text evidence="9">Catalyzes the first step in the biosynthesis of NAD from nicotinic acid, the ATP-dependent synthesis of beta-nicotinate D-ribonucleotide from nicotinate and 5-phospho-D-ribose 1-phosphate.</text>
</comment>
<dbReference type="RefSeq" id="WP_136738251.1">
    <property type="nucleotide sequence ID" value="NZ_SUMB01000001.1"/>
</dbReference>
<evidence type="ECO:0000256" key="7">
    <source>
        <dbReference type="ARBA" id="ARBA00022679"/>
    </source>
</evidence>
<dbReference type="InterPro" id="IPR040727">
    <property type="entry name" value="NAPRTase_N"/>
</dbReference>
<dbReference type="EC" id="6.3.4.21" evidence="3 9"/>
<evidence type="ECO:0000313" key="13">
    <source>
        <dbReference type="Proteomes" id="UP000308697"/>
    </source>
</evidence>
<feature type="domain" description="Nicotinate phosphoribosyltransferase N-terminal" evidence="11">
    <location>
        <begin position="6"/>
        <end position="128"/>
    </location>
</feature>
<comment type="catalytic activity">
    <reaction evidence="8 9">
        <text>5-phospho-alpha-D-ribose 1-diphosphate + nicotinate + ATP + H2O = nicotinate beta-D-ribonucleotide + ADP + phosphate + diphosphate</text>
        <dbReference type="Rhea" id="RHEA:36163"/>
        <dbReference type="ChEBI" id="CHEBI:15377"/>
        <dbReference type="ChEBI" id="CHEBI:30616"/>
        <dbReference type="ChEBI" id="CHEBI:32544"/>
        <dbReference type="ChEBI" id="CHEBI:33019"/>
        <dbReference type="ChEBI" id="CHEBI:43474"/>
        <dbReference type="ChEBI" id="CHEBI:57502"/>
        <dbReference type="ChEBI" id="CHEBI:58017"/>
        <dbReference type="ChEBI" id="CHEBI:456216"/>
        <dbReference type="EC" id="6.3.4.21"/>
    </reaction>
</comment>
<dbReference type="InterPro" id="IPR041525">
    <property type="entry name" value="N/Namide_PRibTrfase"/>
</dbReference>
<keyword evidence="6 9" id="KW-0662">Pyridine nucleotide biosynthesis</keyword>
<dbReference type="GO" id="GO:0005829">
    <property type="term" value="C:cytosol"/>
    <property type="evidence" value="ECO:0007669"/>
    <property type="project" value="TreeGrafter"/>
</dbReference>
<evidence type="ECO:0000313" key="12">
    <source>
        <dbReference type="EMBL" id="TJZ59299.1"/>
    </source>
</evidence>
<protein>
    <recommendedName>
        <fullName evidence="3 9">Nicotinate phosphoribosyltransferase</fullName>
        <ecNumber evidence="3 9">6.3.4.21</ecNumber>
    </recommendedName>
</protein>
<dbReference type="EMBL" id="SUMB01000001">
    <property type="protein sequence ID" value="TJZ59299.1"/>
    <property type="molecule type" value="Genomic_DNA"/>
</dbReference>
<evidence type="ECO:0000256" key="2">
    <source>
        <dbReference type="ARBA" id="ARBA00010897"/>
    </source>
</evidence>
<accession>A0A4U0NX28</accession>
<keyword evidence="4" id="KW-0597">Phosphoprotein</keyword>
<dbReference type="AlphaFoldDB" id="A0A4U0NX28"/>
<comment type="pathway">
    <text evidence="1 9">Cofactor biosynthesis; NAD(+) biosynthesis; nicotinate D-ribonucleotide from nicotinate: step 1/1.</text>
</comment>
<keyword evidence="5 9" id="KW-0436">Ligase</keyword>
<dbReference type="InterPro" id="IPR007229">
    <property type="entry name" value="Nic_PRibTrfase-Fam"/>
</dbReference>
<dbReference type="GO" id="GO:0016757">
    <property type="term" value="F:glycosyltransferase activity"/>
    <property type="evidence" value="ECO:0007669"/>
    <property type="project" value="UniProtKB-KW"/>
</dbReference>
<dbReference type="NCBIfam" id="TIGR01513">
    <property type="entry name" value="NAPRTase_put"/>
    <property type="match status" value="1"/>
</dbReference>
<dbReference type="PANTHER" id="PTHR11098">
    <property type="entry name" value="NICOTINATE PHOSPHORIBOSYLTRANSFERASE"/>
    <property type="match status" value="1"/>
</dbReference>
<evidence type="ECO:0000256" key="8">
    <source>
        <dbReference type="ARBA" id="ARBA00048668"/>
    </source>
</evidence>
<evidence type="ECO:0000259" key="11">
    <source>
        <dbReference type="Pfam" id="PF17767"/>
    </source>
</evidence>
<organism evidence="12 13">
    <name type="scientific">Streptomyces piniterrae</name>
    <dbReference type="NCBI Taxonomy" id="2571125"/>
    <lineage>
        <taxon>Bacteria</taxon>
        <taxon>Bacillati</taxon>
        <taxon>Actinomycetota</taxon>
        <taxon>Actinomycetes</taxon>
        <taxon>Kitasatosporales</taxon>
        <taxon>Streptomycetaceae</taxon>
        <taxon>Streptomyces</taxon>
    </lineage>
</organism>
<keyword evidence="7 9" id="KW-0808">Transferase</keyword>
<sequence length="448" mass="47501">MSQATTTDLYEVTMAMSYLREGMTRPATFSLFVRDLPPGRGFLVAAGLESALDFLAELRIRPADVEAFATALGRPVRDLSALRGLRFTGEVRAVPEGRIVLAGEPLLEVTAPLPQAQLVETYLLNQVSHQTAIASKAARCVLAAAGHPVVDFSLRRTHGIEAGFQAARLGALVGFAGTSNVAAATAVGVPAVGTMAHSYVEAFASEEEAFRAFARAHPGPVTLLVDTYDTEEGVRTAARVLRDLGRTTGSAVRLDSGDLGSLAVRARGILNAAGLPDVRIVASGGLDEYSVDELVQSGAPVDTYAVGTRVGVAADAPYLDSAYKMVEYDGNPVMKLSSAKVTAPGAKQVFRCPGYADVIGLRGEGAPGRGHRLLETVMRDGRRTGERPTLEEEQARFTADLEELPHAALRVRAPIAPRAVPSQRLSTLVSQVRGRLIEQVRGSAHERA</sequence>
<dbReference type="GO" id="GO:0004516">
    <property type="term" value="F:nicotinate phosphoribosyltransferase activity"/>
    <property type="evidence" value="ECO:0007669"/>
    <property type="project" value="UniProtKB-UniRule"/>
</dbReference>
<dbReference type="SUPFAM" id="SSF54675">
    <property type="entry name" value="Nicotinate/Quinolinate PRTase N-terminal domain-like"/>
    <property type="match status" value="1"/>
</dbReference>
<dbReference type="PIRSF" id="PIRSF000484">
    <property type="entry name" value="NAPRT"/>
    <property type="match status" value="1"/>
</dbReference>
<feature type="domain" description="Nicotinate/nicotinamide phosphoribosyltransferase" evidence="10">
    <location>
        <begin position="149"/>
        <end position="296"/>
    </location>
</feature>
<evidence type="ECO:0000256" key="6">
    <source>
        <dbReference type="ARBA" id="ARBA00022642"/>
    </source>
</evidence>
<dbReference type="Gene3D" id="3.20.20.70">
    <property type="entry name" value="Aldolase class I"/>
    <property type="match status" value="1"/>
</dbReference>
<comment type="similarity">
    <text evidence="2 9">Belongs to the NAPRTase family.</text>
</comment>
<evidence type="ECO:0000256" key="1">
    <source>
        <dbReference type="ARBA" id="ARBA00004952"/>
    </source>
</evidence>
<dbReference type="InterPro" id="IPR036068">
    <property type="entry name" value="Nicotinate_pribotase-like_C"/>
</dbReference>
<dbReference type="GO" id="GO:0034355">
    <property type="term" value="P:NAD+ biosynthetic process via the salvage pathway"/>
    <property type="evidence" value="ECO:0007669"/>
    <property type="project" value="TreeGrafter"/>
</dbReference>
<dbReference type="InterPro" id="IPR006405">
    <property type="entry name" value="Nic_PRibTrfase_pncB"/>
</dbReference>
<proteinExistence type="inferred from homology"/>
<comment type="caution">
    <text evidence="12">The sequence shown here is derived from an EMBL/GenBank/DDBJ whole genome shotgun (WGS) entry which is preliminary data.</text>
</comment>
<comment type="PTM">
    <text evidence="9">Transiently phosphorylated on a His residue during the reaction cycle. Phosphorylation strongly increases the affinity for substrates and increases the rate of nicotinate D-ribonucleotide production. Dephosphorylation regenerates the low-affinity form of the enzyme, leading to product release.</text>
</comment>
<gene>
    <name evidence="12" type="ORF">FCH28_04205</name>
</gene>
<dbReference type="NCBIfam" id="NF009131">
    <property type="entry name" value="PRK12484.1"/>
    <property type="match status" value="1"/>
</dbReference>
<dbReference type="CDD" id="cd01570">
    <property type="entry name" value="NAPRTase_A"/>
    <property type="match status" value="1"/>
</dbReference>
<reference evidence="12 13" key="1">
    <citation type="submission" date="2019-04" db="EMBL/GenBank/DDBJ databases">
        <title>Streptomyces piniterrae sp. nov., a heliquinomycin-producing actinomycete isolated from rhizosphere soil of Pinus yunnanensis.</title>
        <authorList>
            <person name="Zhuang X."/>
            <person name="Zhao J."/>
        </authorList>
    </citation>
    <scope>NUCLEOTIDE SEQUENCE [LARGE SCALE GENOMIC DNA]</scope>
    <source>
        <strain evidence="13">jys28</strain>
    </source>
</reference>
<dbReference type="InterPro" id="IPR013785">
    <property type="entry name" value="Aldolase_TIM"/>
</dbReference>
<dbReference type="Gene3D" id="3.20.140.10">
    <property type="entry name" value="nicotinate phosphoribosyltransferase"/>
    <property type="match status" value="1"/>
</dbReference>
<dbReference type="Pfam" id="PF04095">
    <property type="entry name" value="NAPRTase"/>
    <property type="match status" value="1"/>
</dbReference>
<evidence type="ECO:0000256" key="3">
    <source>
        <dbReference type="ARBA" id="ARBA00013236"/>
    </source>
</evidence>
<keyword evidence="12" id="KW-0328">Glycosyltransferase</keyword>
<evidence type="ECO:0000256" key="4">
    <source>
        <dbReference type="ARBA" id="ARBA00022553"/>
    </source>
</evidence>